<evidence type="ECO:0000256" key="5">
    <source>
        <dbReference type="ARBA" id="ARBA00022679"/>
    </source>
</evidence>
<evidence type="ECO:0000256" key="6">
    <source>
        <dbReference type="ARBA" id="ARBA00022777"/>
    </source>
</evidence>
<dbReference type="InterPro" id="IPR051315">
    <property type="entry name" value="Bact_Chemotaxis_CheA"/>
</dbReference>
<dbReference type="Gene3D" id="3.30.565.10">
    <property type="entry name" value="Histidine kinase-like ATPase, C-terminal domain"/>
    <property type="match status" value="1"/>
</dbReference>
<dbReference type="PRINTS" id="PR00344">
    <property type="entry name" value="BCTRLSENSOR"/>
</dbReference>
<proteinExistence type="predicted"/>
<evidence type="ECO:0000256" key="7">
    <source>
        <dbReference type="ARBA" id="ARBA00023012"/>
    </source>
</evidence>
<dbReference type="Proteomes" id="UP000219669">
    <property type="component" value="Unassembled WGS sequence"/>
</dbReference>
<dbReference type="Pfam" id="PF02518">
    <property type="entry name" value="HATPase_c"/>
    <property type="match status" value="1"/>
</dbReference>
<evidence type="ECO:0000256" key="8">
    <source>
        <dbReference type="ARBA" id="ARBA00035100"/>
    </source>
</evidence>
<evidence type="ECO:0000256" key="2">
    <source>
        <dbReference type="ARBA" id="ARBA00012438"/>
    </source>
</evidence>
<evidence type="ECO:0000259" key="12">
    <source>
        <dbReference type="PROSITE" id="PS50894"/>
    </source>
</evidence>
<gene>
    <name evidence="13" type="ORF">SAMN02746062_01313</name>
</gene>
<evidence type="ECO:0000256" key="3">
    <source>
        <dbReference type="ARBA" id="ARBA00021495"/>
    </source>
</evidence>
<dbReference type="SUPFAM" id="SSF55874">
    <property type="entry name" value="ATPase domain of HSP90 chaperone/DNA topoisomerase II/histidine kinase"/>
    <property type="match status" value="1"/>
</dbReference>
<dbReference type="EMBL" id="OCNF01000009">
    <property type="protein sequence ID" value="SOD68565.1"/>
    <property type="molecule type" value="Genomic_DNA"/>
</dbReference>
<evidence type="ECO:0000256" key="4">
    <source>
        <dbReference type="ARBA" id="ARBA00022553"/>
    </source>
</evidence>
<dbReference type="InterPro" id="IPR005467">
    <property type="entry name" value="His_kinase_dom"/>
</dbReference>
<keyword evidence="14" id="KW-1185">Reference proteome</keyword>
<feature type="transmembrane region" description="Helical" evidence="10">
    <location>
        <begin position="32"/>
        <end position="52"/>
    </location>
</feature>
<feature type="modified residue" description="Phosphohistidine" evidence="9">
    <location>
        <position position="438"/>
    </location>
</feature>
<feature type="transmembrane region" description="Helical" evidence="10">
    <location>
        <begin position="204"/>
        <end position="224"/>
    </location>
</feature>
<dbReference type="Pfam" id="PF01627">
    <property type="entry name" value="Hpt"/>
    <property type="match status" value="1"/>
</dbReference>
<dbReference type="PANTHER" id="PTHR43395:SF10">
    <property type="entry name" value="CHEMOTAXIS PROTEIN CHEA"/>
    <property type="match status" value="1"/>
</dbReference>
<protein>
    <recommendedName>
        <fullName evidence="3">Chemotaxis protein CheA</fullName>
        <ecNumber evidence="2">2.7.13.3</ecNumber>
    </recommendedName>
</protein>
<dbReference type="InterPro" id="IPR036890">
    <property type="entry name" value="HATPase_C_sf"/>
</dbReference>
<evidence type="ECO:0000256" key="1">
    <source>
        <dbReference type="ARBA" id="ARBA00000085"/>
    </source>
</evidence>
<keyword evidence="6" id="KW-0418">Kinase</keyword>
<evidence type="ECO:0000313" key="13">
    <source>
        <dbReference type="EMBL" id="SOD68565.1"/>
    </source>
</evidence>
<keyword evidence="5" id="KW-0808">Transferase</keyword>
<feature type="domain" description="Histidine kinase" evidence="11">
    <location>
        <begin position="563"/>
        <end position="703"/>
    </location>
</feature>
<evidence type="ECO:0000313" key="14">
    <source>
        <dbReference type="Proteomes" id="UP000219669"/>
    </source>
</evidence>
<dbReference type="SMART" id="SM00387">
    <property type="entry name" value="HATPase_c"/>
    <property type="match status" value="1"/>
</dbReference>
<dbReference type="EC" id="2.7.13.3" evidence="2"/>
<evidence type="ECO:0000256" key="10">
    <source>
        <dbReference type="SAM" id="Phobius"/>
    </source>
</evidence>
<dbReference type="FunFam" id="3.30.565.10:FF:000016">
    <property type="entry name" value="Chemotaxis protein CheA, putative"/>
    <property type="match status" value="1"/>
</dbReference>
<dbReference type="AlphaFoldDB" id="A0A286ECA2"/>
<dbReference type="InterPro" id="IPR003594">
    <property type="entry name" value="HATPase_dom"/>
</dbReference>
<keyword evidence="7" id="KW-0902">Two-component regulatory system</keyword>
<evidence type="ECO:0000259" key="11">
    <source>
        <dbReference type="PROSITE" id="PS50109"/>
    </source>
</evidence>
<dbReference type="RefSeq" id="WP_097114351.1">
    <property type="nucleotide sequence ID" value="NZ_CP083931.1"/>
</dbReference>
<dbReference type="GO" id="GO:0000155">
    <property type="term" value="F:phosphorelay sensor kinase activity"/>
    <property type="evidence" value="ECO:0007669"/>
    <property type="project" value="UniProtKB-ARBA"/>
</dbReference>
<name>A0A286ECA2_9NEIS</name>
<dbReference type="InterPro" id="IPR004358">
    <property type="entry name" value="Sig_transdc_His_kin-like_C"/>
</dbReference>
<organism evidence="13 14">
    <name type="scientific">Alysiella filiformis DSM 16848</name>
    <dbReference type="NCBI Taxonomy" id="1120981"/>
    <lineage>
        <taxon>Bacteria</taxon>
        <taxon>Pseudomonadati</taxon>
        <taxon>Pseudomonadota</taxon>
        <taxon>Betaproteobacteria</taxon>
        <taxon>Neisseriales</taxon>
        <taxon>Neisseriaceae</taxon>
        <taxon>Alysiella</taxon>
    </lineage>
</organism>
<dbReference type="OrthoDB" id="9146932at2"/>
<dbReference type="PROSITE" id="PS50109">
    <property type="entry name" value="HIS_KIN"/>
    <property type="match status" value="1"/>
</dbReference>
<keyword evidence="10" id="KW-0812">Transmembrane</keyword>
<evidence type="ECO:0000256" key="9">
    <source>
        <dbReference type="PROSITE-ProRule" id="PRU00110"/>
    </source>
</evidence>
<dbReference type="Gene3D" id="1.20.120.160">
    <property type="entry name" value="HPT domain"/>
    <property type="match status" value="1"/>
</dbReference>
<accession>A0A286ECA2</accession>
<dbReference type="InterPro" id="IPR008207">
    <property type="entry name" value="Sig_transdc_His_kin_Hpt_dom"/>
</dbReference>
<keyword evidence="4 9" id="KW-0597">Phosphoprotein</keyword>
<dbReference type="InterPro" id="IPR036641">
    <property type="entry name" value="HPT_dom_sf"/>
</dbReference>
<comment type="catalytic activity">
    <reaction evidence="1">
        <text>ATP + protein L-histidine = ADP + protein N-phospho-L-histidine.</text>
        <dbReference type="EC" id="2.7.13.3"/>
    </reaction>
</comment>
<keyword evidence="10" id="KW-1133">Transmembrane helix</keyword>
<keyword evidence="10" id="KW-0472">Membrane</keyword>
<dbReference type="PROSITE" id="PS50894">
    <property type="entry name" value="HPT"/>
    <property type="match status" value="1"/>
</dbReference>
<feature type="domain" description="HPt" evidence="12">
    <location>
        <begin position="390"/>
        <end position="495"/>
    </location>
</feature>
<comment type="function">
    <text evidence="8">Involved in the transmission of sensory signals from the chemoreceptors to the flagellar motors. CheA is autophosphorylated; it can transfer its phosphate group to either CheB or CheY.</text>
</comment>
<dbReference type="PANTHER" id="PTHR43395">
    <property type="entry name" value="SENSOR HISTIDINE KINASE CHEA"/>
    <property type="match status" value="1"/>
</dbReference>
<reference evidence="13 14" key="1">
    <citation type="submission" date="2017-09" db="EMBL/GenBank/DDBJ databases">
        <authorList>
            <person name="Ehlers B."/>
            <person name="Leendertz F.H."/>
        </authorList>
    </citation>
    <scope>NUCLEOTIDE SEQUENCE [LARGE SCALE GENOMIC DNA]</scope>
    <source>
        <strain evidence="13 14">DSM 16848</strain>
    </source>
</reference>
<dbReference type="SUPFAM" id="SSF47226">
    <property type="entry name" value="Histidine-containing phosphotransfer domain, HPT domain"/>
    <property type="match status" value="1"/>
</dbReference>
<sequence>MLIQRLKKTTSTEKDPTAKSWLKRFPTRYQPLIVVLLSLSLILSVIFAVQYFHSNKHGHLSAQIDTLGKLNTHMRQIWLNADTADSRGNIPRQLDDLYQETKYTHAYFAALQSGGEVNAVKIKTLPESILKSDWQNIVYTWQNYQSELDKDAAAINTGHRGDKAFHNLVIYARHADDKLQDSFDNINNILVKEALIATTINKSASIAGVVLMVISFIILIIYIFRQLHKDDQVLKTAHLEVHEILDTLSEGLFLLHEDFHINMQPSKRLKSLLPQLTENGQNFLALAGEILNNTQKLSATKMFIEQLYNPRVVEKLIHSLNPLDKVEITCPKNPHETRIIGFQFTRIMNGNHIAKVLVSVKDLTDSVRIENRLQREQEQNDLQIEMISKMLNAEESIMRSFLHISLKQLAQINQILKQPNNSSSDLSDKLRLISQEIHAFKGEASMLDMSAFRLAAEAFEDMIKDLHQKKQLSGNDFIPLVTELDSLIEKLAQAEELHRKITGRLNNPIPAPTAASATDLGTILGKFVVNMGYRHNKNVIMETGGLEYLRQENESFPAVKDIIIQILRNAVVHGIEPVRARTLNGKSSEGHIKLNVLPQAGKIRITIEDDGRGIDLDMLRNKALEMKLANAEEIKKWSDNQLFSLIFRPNFSTLPEGENHEDGGRGMGMDVVRSRIKSLNGNIGIQTQAGQYTRFTIVLPFDK</sequence>